<keyword evidence="1" id="KW-1133">Transmembrane helix</keyword>
<keyword evidence="1" id="KW-0472">Membrane</keyword>
<gene>
    <name evidence="3" type="ORF">PIB30_024406</name>
</gene>
<feature type="signal peptide" evidence="2">
    <location>
        <begin position="1"/>
        <end position="24"/>
    </location>
</feature>
<keyword evidence="4" id="KW-1185">Reference proteome</keyword>
<accession>A0ABU6T9Z6</accession>
<keyword evidence="2" id="KW-0732">Signal</keyword>
<dbReference type="Proteomes" id="UP001341840">
    <property type="component" value="Unassembled WGS sequence"/>
</dbReference>
<feature type="transmembrane region" description="Helical" evidence="1">
    <location>
        <begin position="86"/>
        <end position="106"/>
    </location>
</feature>
<comment type="caution">
    <text evidence="3">The sequence shown here is derived from an EMBL/GenBank/DDBJ whole genome shotgun (WGS) entry which is preliminary data.</text>
</comment>
<keyword evidence="1" id="KW-0812">Transmembrane</keyword>
<evidence type="ECO:0000256" key="1">
    <source>
        <dbReference type="SAM" id="Phobius"/>
    </source>
</evidence>
<feature type="chain" id="PRO_5045057952" description="Transmembrane protein" evidence="2">
    <location>
        <begin position="25"/>
        <end position="107"/>
    </location>
</feature>
<dbReference type="EMBL" id="JASCZI010090708">
    <property type="protein sequence ID" value="MED6145360.1"/>
    <property type="molecule type" value="Genomic_DNA"/>
</dbReference>
<sequence length="107" mass="11768">MMMDRRRIILCASLITLFIMTNKALIGPHEAAPLDAQTTKKVVSQQHKTLFFNSRKLAALGTRRRGGGVIGTRGSGKKSSAIRVRISMSQATFILCTSLLMGFFLLL</sequence>
<proteinExistence type="predicted"/>
<evidence type="ECO:0000313" key="4">
    <source>
        <dbReference type="Proteomes" id="UP001341840"/>
    </source>
</evidence>
<protein>
    <recommendedName>
        <fullName evidence="5">Transmembrane protein</fullName>
    </recommendedName>
</protein>
<organism evidence="3 4">
    <name type="scientific">Stylosanthes scabra</name>
    <dbReference type="NCBI Taxonomy" id="79078"/>
    <lineage>
        <taxon>Eukaryota</taxon>
        <taxon>Viridiplantae</taxon>
        <taxon>Streptophyta</taxon>
        <taxon>Embryophyta</taxon>
        <taxon>Tracheophyta</taxon>
        <taxon>Spermatophyta</taxon>
        <taxon>Magnoliopsida</taxon>
        <taxon>eudicotyledons</taxon>
        <taxon>Gunneridae</taxon>
        <taxon>Pentapetalae</taxon>
        <taxon>rosids</taxon>
        <taxon>fabids</taxon>
        <taxon>Fabales</taxon>
        <taxon>Fabaceae</taxon>
        <taxon>Papilionoideae</taxon>
        <taxon>50 kb inversion clade</taxon>
        <taxon>dalbergioids sensu lato</taxon>
        <taxon>Dalbergieae</taxon>
        <taxon>Pterocarpus clade</taxon>
        <taxon>Stylosanthes</taxon>
    </lineage>
</organism>
<reference evidence="3 4" key="1">
    <citation type="journal article" date="2023" name="Plants (Basel)">
        <title>Bridging the Gap: Combining Genomics and Transcriptomics Approaches to Understand Stylosanthes scabra, an Orphan Legume from the Brazilian Caatinga.</title>
        <authorList>
            <person name="Ferreira-Neto J.R.C."/>
            <person name="da Silva M.D."/>
            <person name="Binneck E."/>
            <person name="de Melo N.F."/>
            <person name="da Silva R.H."/>
            <person name="de Melo A.L.T.M."/>
            <person name="Pandolfi V."/>
            <person name="Bustamante F.O."/>
            <person name="Brasileiro-Vidal A.C."/>
            <person name="Benko-Iseppon A.M."/>
        </authorList>
    </citation>
    <scope>NUCLEOTIDE SEQUENCE [LARGE SCALE GENOMIC DNA]</scope>
    <source>
        <tissue evidence="3">Leaves</tissue>
    </source>
</reference>
<name>A0ABU6T9Z6_9FABA</name>
<evidence type="ECO:0000256" key="2">
    <source>
        <dbReference type="SAM" id="SignalP"/>
    </source>
</evidence>
<evidence type="ECO:0008006" key="5">
    <source>
        <dbReference type="Google" id="ProtNLM"/>
    </source>
</evidence>
<evidence type="ECO:0000313" key="3">
    <source>
        <dbReference type="EMBL" id="MED6145360.1"/>
    </source>
</evidence>